<keyword evidence="2" id="KW-1185">Reference proteome</keyword>
<protein>
    <submittedName>
        <fullName evidence="1">DUF2441 domain-containing protein</fullName>
    </submittedName>
</protein>
<organism evidence="1 2">
    <name type="scientific">Bacillus cytotoxicus</name>
    <dbReference type="NCBI Taxonomy" id="580165"/>
    <lineage>
        <taxon>Bacteria</taxon>
        <taxon>Bacillati</taxon>
        <taxon>Bacillota</taxon>
        <taxon>Bacilli</taxon>
        <taxon>Bacillales</taxon>
        <taxon>Bacillaceae</taxon>
        <taxon>Bacillus</taxon>
        <taxon>Bacillus cereus group</taxon>
    </lineage>
</organism>
<dbReference type="EMBL" id="JAMBOP010000010">
    <property type="protein sequence ID" value="MCM3736247.1"/>
    <property type="molecule type" value="Genomic_DNA"/>
</dbReference>
<name>A0ACC6A8M8_9BACI</name>
<reference evidence="1" key="1">
    <citation type="submission" date="2022-05" db="EMBL/GenBank/DDBJ databases">
        <title>Comparative Genomics of Spacecraft Associated Microbes.</title>
        <authorList>
            <person name="Tran M.T."/>
            <person name="Wright A."/>
            <person name="Seuylemezian A."/>
            <person name="Eisen J."/>
            <person name="Coil D."/>
        </authorList>
    </citation>
    <scope>NUCLEOTIDE SEQUENCE</scope>
    <source>
        <strain evidence="1">FAIRING 10M-2.2</strain>
    </source>
</reference>
<evidence type="ECO:0000313" key="1">
    <source>
        <dbReference type="EMBL" id="MCM3736247.1"/>
    </source>
</evidence>
<dbReference type="Proteomes" id="UP001202289">
    <property type="component" value="Unassembled WGS sequence"/>
</dbReference>
<proteinExistence type="predicted"/>
<gene>
    <name evidence="1" type="ORF">M3215_10520</name>
</gene>
<comment type="caution">
    <text evidence="1">The sequence shown here is derived from an EMBL/GenBank/DDBJ whole genome shotgun (WGS) entry which is preliminary data.</text>
</comment>
<evidence type="ECO:0000313" key="2">
    <source>
        <dbReference type="Proteomes" id="UP001202289"/>
    </source>
</evidence>
<accession>A0ACC6A8M8</accession>
<sequence>MGKVEETKLYHIRNTGANSKLVVGQLLHAGKEYNPFYGVYEKRDIPKITMDPNYLFQLTTYYWHFARESTFEEVRREYFPCLPSRQKCLYVTSQDNLKYWLETFKHTEYQVVEVQITGNLFECDASLIEGNPIAISKVRDNAMRYWQGEIVNSSKIEYLATGDIKVVHILDDQEISSITKMLAES</sequence>